<proteinExistence type="predicted"/>
<sequence>MTNFKRGCEAKYFASNSFHPGRDGQGDCVPCLDFRASCRSCLDYLNCVCQVCHIFGSFTISDADFVRTQLTNCIAAWGAWGS</sequence>
<name>A0AAE0ZW26_9GAST</name>
<dbReference type="AlphaFoldDB" id="A0AAE0ZW26"/>
<accession>A0AAE0ZW26</accession>
<dbReference type="Proteomes" id="UP001283361">
    <property type="component" value="Unassembled WGS sequence"/>
</dbReference>
<keyword evidence="2" id="KW-1185">Reference proteome</keyword>
<reference evidence="1" key="1">
    <citation type="journal article" date="2023" name="G3 (Bethesda)">
        <title>A reference genome for the long-term kleptoplast-retaining sea slug Elysia crispata morphotype clarki.</title>
        <authorList>
            <person name="Eastman K.E."/>
            <person name="Pendleton A.L."/>
            <person name="Shaikh M.A."/>
            <person name="Suttiyut T."/>
            <person name="Ogas R."/>
            <person name="Tomko P."/>
            <person name="Gavelis G."/>
            <person name="Widhalm J.R."/>
            <person name="Wisecaver J.H."/>
        </authorList>
    </citation>
    <scope>NUCLEOTIDE SEQUENCE</scope>
    <source>
        <strain evidence="1">ECLA1</strain>
    </source>
</reference>
<protein>
    <submittedName>
        <fullName evidence="1">Uncharacterized protein</fullName>
    </submittedName>
</protein>
<organism evidence="1 2">
    <name type="scientific">Elysia crispata</name>
    <name type="common">lettuce slug</name>
    <dbReference type="NCBI Taxonomy" id="231223"/>
    <lineage>
        <taxon>Eukaryota</taxon>
        <taxon>Metazoa</taxon>
        <taxon>Spiralia</taxon>
        <taxon>Lophotrochozoa</taxon>
        <taxon>Mollusca</taxon>
        <taxon>Gastropoda</taxon>
        <taxon>Heterobranchia</taxon>
        <taxon>Euthyneura</taxon>
        <taxon>Panpulmonata</taxon>
        <taxon>Sacoglossa</taxon>
        <taxon>Placobranchoidea</taxon>
        <taxon>Plakobranchidae</taxon>
        <taxon>Elysia</taxon>
    </lineage>
</organism>
<evidence type="ECO:0000313" key="2">
    <source>
        <dbReference type="Proteomes" id="UP001283361"/>
    </source>
</evidence>
<gene>
    <name evidence="1" type="ORF">RRG08_019179</name>
</gene>
<dbReference type="EMBL" id="JAWDGP010003181">
    <property type="protein sequence ID" value="KAK3776724.1"/>
    <property type="molecule type" value="Genomic_DNA"/>
</dbReference>
<comment type="caution">
    <text evidence="1">The sequence shown here is derived from an EMBL/GenBank/DDBJ whole genome shotgun (WGS) entry which is preliminary data.</text>
</comment>
<evidence type="ECO:0000313" key="1">
    <source>
        <dbReference type="EMBL" id="KAK3776724.1"/>
    </source>
</evidence>